<dbReference type="GO" id="GO:0016747">
    <property type="term" value="F:acyltransferase activity, transferring groups other than amino-acyl groups"/>
    <property type="evidence" value="ECO:0007669"/>
    <property type="project" value="InterPro"/>
</dbReference>
<feature type="region of interest" description="Disordered" evidence="1">
    <location>
        <begin position="88"/>
        <end position="119"/>
    </location>
</feature>
<dbReference type="Gene3D" id="3.40.630.30">
    <property type="match status" value="1"/>
</dbReference>
<evidence type="ECO:0000256" key="1">
    <source>
        <dbReference type="SAM" id="MobiDB-lite"/>
    </source>
</evidence>
<dbReference type="Proteomes" id="UP000054558">
    <property type="component" value="Unassembled WGS sequence"/>
</dbReference>
<proteinExistence type="predicted"/>
<organism evidence="3 4">
    <name type="scientific">Klebsormidium nitens</name>
    <name type="common">Green alga</name>
    <name type="synonym">Ulothrix nitens</name>
    <dbReference type="NCBI Taxonomy" id="105231"/>
    <lineage>
        <taxon>Eukaryota</taxon>
        <taxon>Viridiplantae</taxon>
        <taxon>Streptophyta</taxon>
        <taxon>Klebsormidiophyceae</taxon>
        <taxon>Klebsormidiales</taxon>
        <taxon>Klebsormidiaceae</taxon>
        <taxon>Klebsormidium</taxon>
    </lineage>
</organism>
<feature type="compositionally biased region" description="Polar residues" evidence="1">
    <location>
        <begin position="88"/>
        <end position="102"/>
    </location>
</feature>
<evidence type="ECO:0000313" key="3">
    <source>
        <dbReference type="EMBL" id="GAQ89543.1"/>
    </source>
</evidence>
<sequence length="569" mass="62504">MALSSCHCHGHTGILAKTRDQRCKEGAGHLVAGRESLFWTLRSAFKIDQQRTDVLSRDRRRFCNDTVQCSATEWQVTGSSDFRAWQKSNAEPSTWDQDQQSEPVKALEPVPASHEGATGQESRLEGSFCLMNEGPESCSFRLVALTEEDIPAMEALLNTVHFDPPVWEDLLQMDRRDLLGIWDCDGQGQDFLAGLVSAVYYPRPKHESVRPPDDRNPFGWIGNVVVHPRYRSRGLARVLLSDAVHHLQSGRRCRAVLLDATPMGKQVYDKMGFQDVCPVHRMQIAPEDLQRALENLESGGVEAGGGATLEVSSLGGDRTWSESEAGSVSGAEDGESNERGSGFRRKRRSENTGFGLLGSILRDITESDLDQEVTLADVSSAAAAVRRIDEEDTWNAVVACDGQVFGADRALLLRRWQRRSPECAVWLPNTGPNRASEVDGEKDRAESSSLGGPVKGFAFAHSRRECHYLGPVVAGDGASAGALLLTQLKQIARQNRSGDPRPCVIYIVEPPEGLEATGQSTRGDYLAWSRFLEGLGFRREDTTIRQALGDAPDCNSLQHYFAVAALDLG</sequence>
<dbReference type="InterPro" id="IPR000182">
    <property type="entry name" value="GNAT_dom"/>
</dbReference>
<dbReference type="PROSITE" id="PS51186">
    <property type="entry name" value="GNAT"/>
    <property type="match status" value="1"/>
</dbReference>
<feature type="compositionally biased region" description="Basic and acidic residues" evidence="1">
    <location>
        <begin position="436"/>
        <end position="446"/>
    </location>
</feature>
<keyword evidence="4" id="KW-1185">Reference proteome</keyword>
<feature type="region of interest" description="Disordered" evidence="1">
    <location>
        <begin position="300"/>
        <end position="346"/>
    </location>
</feature>
<feature type="compositionally biased region" description="Low complexity" evidence="1">
    <location>
        <begin position="322"/>
        <end position="331"/>
    </location>
</feature>
<dbReference type="InterPro" id="IPR052729">
    <property type="entry name" value="Acyl/Acetyltrans_Enzymes"/>
</dbReference>
<dbReference type="SUPFAM" id="SSF55729">
    <property type="entry name" value="Acyl-CoA N-acyltransferases (Nat)"/>
    <property type="match status" value="1"/>
</dbReference>
<evidence type="ECO:0000313" key="4">
    <source>
        <dbReference type="Proteomes" id="UP000054558"/>
    </source>
</evidence>
<name>A0A1Y1IFX9_KLENI</name>
<gene>
    <name evidence="3" type="ORF">KFL_005340080</name>
</gene>
<accession>A0A1Y1IFX9</accession>
<feature type="domain" description="N-acetyltransferase" evidence="2">
    <location>
        <begin position="140"/>
        <end position="294"/>
    </location>
</feature>
<evidence type="ECO:0000259" key="2">
    <source>
        <dbReference type="PROSITE" id="PS51186"/>
    </source>
</evidence>
<dbReference type="Gene3D" id="3.40.630.90">
    <property type="match status" value="1"/>
</dbReference>
<dbReference type="Pfam" id="PF00583">
    <property type="entry name" value="Acetyltransf_1"/>
    <property type="match status" value="1"/>
</dbReference>
<protein>
    <recommendedName>
        <fullName evidence="2">N-acetyltransferase domain-containing protein</fullName>
    </recommendedName>
</protein>
<dbReference type="PANTHER" id="PTHR47237:SF2">
    <property type="entry name" value="BLL4206 PROTEIN"/>
    <property type="match status" value="1"/>
</dbReference>
<feature type="region of interest" description="Disordered" evidence="1">
    <location>
        <begin position="429"/>
        <end position="449"/>
    </location>
</feature>
<dbReference type="CDD" id="cd04301">
    <property type="entry name" value="NAT_SF"/>
    <property type="match status" value="1"/>
</dbReference>
<reference evidence="3 4" key="1">
    <citation type="journal article" date="2014" name="Nat. Commun.">
        <title>Klebsormidium flaccidum genome reveals primary factors for plant terrestrial adaptation.</title>
        <authorList>
            <person name="Hori K."/>
            <person name="Maruyama F."/>
            <person name="Fujisawa T."/>
            <person name="Togashi T."/>
            <person name="Yamamoto N."/>
            <person name="Seo M."/>
            <person name="Sato S."/>
            <person name="Yamada T."/>
            <person name="Mori H."/>
            <person name="Tajima N."/>
            <person name="Moriyama T."/>
            <person name="Ikeuchi M."/>
            <person name="Watanabe M."/>
            <person name="Wada H."/>
            <person name="Kobayashi K."/>
            <person name="Saito M."/>
            <person name="Masuda T."/>
            <person name="Sasaki-Sekimoto Y."/>
            <person name="Mashiguchi K."/>
            <person name="Awai K."/>
            <person name="Shimojima M."/>
            <person name="Masuda S."/>
            <person name="Iwai M."/>
            <person name="Nobusawa T."/>
            <person name="Narise T."/>
            <person name="Kondo S."/>
            <person name="Saito H."/>
            <person name="Sato R."/>
            <person name="Murakawa M."/>
            <person name="Ihara Y."/>
            <person name="Oshima-Yamada Y."/>
            <person name="Ohtaka K."/>
            <person name="Satoh M."/>
            <person name="Sonobe K."/>
            <person name="Ishii M."/>
            <person name="Ohtani R."/>
            <person name="Kanamori-Sato M."/>
            <person name="Honoki R."/>
            <person name="Miyazaki D."/>
            <person name="Mochizuki H."/>
            <person name="Umetsu J."/>
            <person name="Higashi K."/>
            <person name="Shibata D."/>
            <person name="Kamiya Y."/>
            <person name="Sato N."/>
            <person name="Nakamura Y."/>
            <person name="Tabata S."/>
            <person name="Ida S."/>
            <person name="Kurokawa K."/>
            <person name="Ohta H."/>
        </authorList>
    </citation>
    <scope>NUCLEOTIDE SEQUENCE [LARGE SCALE GENOMIC DNA]</scope>
    <source>
        <strain evidence="3 4">NIES-2285</strain>
    </source>
</reference>
<dbReference type="PANTHER" id="PTHR47237">
    <property type="entry name" value="SLL0310 PROTEIN"/>
    <property type="match status" value="1"/>
</dbReference>
<dbReference type="InterPro" id="IPR016181">
    <property type="entry name" value="Acyl_CoA_acyltransferase"/>
</dbReference>
<dbReference type="OrthoDB" id="41532at2759"/>
<dbReference type="AlphaFoldDB" id="A0A1Y1IFX9"/>
<dbReference type="EMBL" id="DF237483">
    <property type="protein sequence ID" value="GAQ89543.1"/>
    <property type="molecule type" value="Genomic_DNA"/>
</dbReference>